<dbReference type="Proteomes" id="UP000886886">
    <property type="component" value="Unassembled WGS sequence"/>
</dbReference>
<dbReference type="GO" id="GO:0003677">
    <property type="term" value="F:DNA binding"/>
    <property type="evidence" value="ECO:0007669"/>
    <property type="project" value="UniProtKB-KW"/>
</dbReference>
<dbReference type="GO" id="GO:0005829">
    <property type="term" value="C:cytosol"/>
    <property type="evidence" value="ECO:0007669"/>
    <property type="project" value="TreeGrafter"/>
</dbReference>
<accession>A0A9D1D0H5</accession>
<dbReference type="EMBL" id="DVFT01000086">
    <property type="protein sequence ID" value="HIQ96052.1"/>
    <property type="molecule type" value="Genomic_DNA"/>
</dbReference>
<proteinExistence type="predicted"/>
<dbReference type="GO" id="GO:0003700">
    <property type="term" value="F:DNA-binding transcription factor activity"/>
    <property type="evidence" value="ECO:0007669"/>
    <property type="project" value="TreeGrafter"/>
</dbReference>
<dbReference type="Gene3D" id="1.10.260.40">
    <property type="entry name" value="lambda repressor-like DNA-binding domains"/>
    <property type="match status" value="1"/>
</dbReference>
<dbReference type="InterPro" id="IPR050807">
    <property type="entry name" value="TransReg_Diox_bact_type"/>
</dbReference>
<comment type="caution">
    <text evidence="3">The sequence shown here is derived from an EMBL/GenBank/DDBJ whole genome shotgun (WGS) entry which is preliminary data.</text>
</comment>
<dbReference type="PANTHER" id="PTHR46797:SF1">
    <property type="entry name" value="METHYLPHOSPHONATE SYNTHASE"/>
    <property type="match status" value="1"/>
</dbReference>
<feature type="domain" description="HTH cro/C1-type" evidence="2">
    <location>
        <begin position="16"/>
        <end position="72"/>
    </location>
</feature>
<organism evidence="3 4">
    <name type="scientific">Candidatus Limivivens merdigallinarum</name>
    <dbReference type="NCBI Taxonomy" id="2840859"/>
    <lineage>
        <taxon>Bacteria</taxon>
        <taxon>Bacillati</taxon>
        <taxon>Bacillota</taxon>
        <taxon>Clostridia</taxon>
        <taxon>Lachnospirales</taxon>
        <taxon>Lachnospiraceae</taxon>
        <taxon>Lachnospiraceae incertae sedis</taxon>
        <taxon>Candidatus Limivivens</taxon>
    </lineage>
</organism>
<dbReference type="PROSITE" id="PS50943">
    <property type="entry name" value="HTH_CROC1"/>
    <property type="match status" value="1"/>
</dbReference>
<gene>
    <name evidence="3" type="ORF">IAB26_05755</name>
</gene>
<evidence type="ECO:0000313" key="3">
    <source>
        <dbReference type="EMBL" id="HIQ96052.1"/>
    </source>
</evidence>
<dbReference type="CDD" id="cd00093">
    <property type="entry name" value="HTH_XRE"/>
    <property type="match status" value="1"/>
</dbReference>
<name>A0A9D1D0H5_9FIRM</name>
<evidence type="ECO:0000256" key="1">
    <source>
        <dbReference type="ARBA" id="ARBA00023125"/>
    </source>
</evidence>
<protein>
    <submittedName>
        <fullName evidence="3">Helix-turn-helix transcriptional regulator</fullName>
    </submittedName>
</protein>
<dbReference type="InterPro" id="IPR010982">
    <property type="entry name" value="Lambda_DNA-bd_dom_sf"/>
</dbReference>
<dbReference type="Pfam" id="PF01381">
    <property type="entry name" value="HTH_3"/>
    <property type="match status" value="1"/>
</dbReference>
<evidence type="ECO:0000313" key="4">
    <source>
        <dbReference type="Proteomes" id="UP000886886"/>
    </source>
</evidence>
<sequence length="94" mass="10453">MGAEWKSDPEIIGEKIKAARKKAKLTQEQLAEEIGGGCTNKVISRYENGRVEMGVQALCDIAESLEVPVNDLVPDRLQVHRADENQQELDSIFT</sequence>
<dbReference type="SUPFAM" id="SSF47413">
    <property type="entry name" value="lambda repressor-like DNA-binding domains"/>
    <property type="match status" value="1"/>
</dbReference>
<reference evidence="3" key="2">
    <citation type="journal article" date="2021" name="PeerJ">
        <title>Extensive microbial diversity within the chicken gut microbiome revealed by metagenomics and culture.</title>
        <authorList>
            <person name="Gilroy R."/>
            <person name="Ravi A."/>
            <person name="Getino M."/>
            <person name="Pursley I."/>
            <person name="Horton D.L."/>
            <person name="Alikhan N.F."/>
            <person name="Baker D."/>
            <person name="Gharbi K."/>
            <person name="Hall N."/>
            <person name="Watson M."/>
            <person name="Adriaenssens E.M."/>
            <person name="Foster-Nyarko E."/>
            <person name="Jarju S."/>
            <person name="Secka A."/>
            <person name="Antonio M."/>
            <person name="Oren A."/>
            <person name="Chaudhuri R.R."/>
            <person name="La Ragione R."/>
            <person name="Hildebrand F."/>
            <person name="Pallen M.J."/>
        </authorList>
    </citation>
    <scope>NUCLEOTIDE SEQUENCE</scope>
    <source>
        <strain evidence="3">ChiSjej3B21-11622</strain>
    </source>
</reference>
<dbReference type="AlphaFoldDB" id="A0A9D1D0H5"/>
<dbReference type="PANTHER" id="PTHR46797">
    <property type="entry name" value="HTH-TYPE TRANSCRIPTIONAL REGULATOR"/>
    <property type="match status" value="1"/>
</dbReference>
<reference evidence="3" key="1">
    <citation type="submission" date="2020-10" db="EMBL/GenBank/DDBJ databases">
        <authorList>
            <person name="Gilroy R."/>
        </authorList>
    </citation>
    <scope>NUCLEOTIDE SEQUENCE</scope>
    <source>
        <strain evidence="3">ChiSjej3B21-11622</strain>
    </source>
</reference>
<evidence type="ECO:0000259" key="2">
    <source>
        <dbReference type="PROSITE" id="PS50943"/>
    </source>
</evidence>
<keyword evidence="1" id="KW-0238">DNA-binding</keyword>
<dbReference type="InterPro" id="IPR001387">
    <property type="entry name" value="Cro/C1-type_HTH"/>
</dbReference>
<dbReference type="SMART" id="SM00530">
    <property type="entry name" value="HTH_XRE"/>
    <property type="match status" value="1"/>
</dbReference>